<evidence type="ECO:0000313" key="2">
    <source>
        <dbReference type="EMBL" id="VCU06890.1"/>
    </source>
</evidence>
<evidence type="ECO:0000313" key="3">
    <source>
        <dbReference type="Proteomes" id="UP000289200"/>
    </source>
</evidence>
<keyword evidence="1" id="KW-0732">Signal</keyword>
<dbReference type="Proteomes" id="UP000289200">
    <property type="component" value="Unassembled WGS sequence"/>
</dbReference>
<organism evidence="2 3">
    <name type="scientific">Rhodoplanes serenus</name>
    <dbReference type="NCBI Taxonomy" id="200615"/>
    <lineage>
        <taxon>Bacteria</taxon>
        <taxon>Pseudomonadati</taxon>
        <taxon>Pseudomonadota</taxon>
        <taxon>Alphaproteobacteria</taxon>
        <taxon>Hyphomicrobiales</taxon>
        <taxon>Nitrobacteraceae</taxon>
        <taxon>Rhodoplanes</taxon>
    </lineage>
</organism>
<dbReference type="EMBL" id="UWOC01000011">
    <property type="protein sequence ID" value="VCU06890.1"/>
    <property type="molecule type" value="Genomic_DNA"/>
</dbReference>
<protein>
    <submittedName>
        <fullName evidence="2">Uncharacterized protein</fullName>
    </submittedName>
</protein>
<keyword evidence="3" id="KW-1185">Reference proteome</keyword>
<feature type="chain" id="PRO_5018686089" evidence="1">
    <location>
        <begin position="26"/>
        <end position="69"/>
    </location>
</feature>
<comment type="caution">
    <text evidence="2">The sequence shown here is derived from an EMBL/GenBank/DDBJ whole genome shotgun (WGS) entry which is preliminary data.</text>
</comment>
<name>A0A3S4CE90_9BRAD</name>
<sequence length="69" mass="7003">MRNIVAVAAIAIAFGLLGTPLLAPAATAATAGAGAIGTASTSASILHQVPCAVRRVCNRRGCWARRVCW</sequence>
<proteinExistence type="predicted"/>
<dbReference type="RefSeq" id="WP_129607303.1">
    <property type="nucleotide sequence ID" value="NZ_UWOC01000011.1"/>
</dbReference>
<gene>
    <name evidence="2" type="ORF">RHODGE_RHODGE_00215</name>
</gene>
<dbReference type="AlphaFoldDB" id="A0A3S4CE90"/>
<feature type="signal peptide" evidence="1">
    <location>
        <begin position="1"/>
        <end position="25"/>
    </location>
</feature>
<accession>A0A3S4CE90</accession>
<evidence type="ECO:0000256" key="1">
    <source>
        <dbReference type="SAM" id="SignalP"/>
    </source>
</evidence>
<reference evidence="3" key="1">
    <citation type="submission" date="2018-10" db="EMBL/GenBank/DDBJ databases">
        <authorList>
            <person name="Peiro R."/>
            <person name="Begona"/>
            <person name="Cbmso G."/>
            <person name="Lopez M."/>
            <person name="Gonzalez S."/>
            <person name="Sacristan E."/>
            <person name="Castillo E."/>
        </authorList>
    </citation>
    <scope>NUCLEOTIDE SEQUENCE [LARGE SCALE GENOMIC DNA]</scope>
</reference>